<reference evidence="7" key="1">
    <citation type="journal article" date="2016" name="Genome Announc.">
        <title>Draft Genome Sequence of the Syntrophic Lactate-Degrading Bacterium Tepidanaerobacter syntrophicus JLT.</title>
        <authorList>
            <person name="Matsuura N."/>
            <person name="Ohashi A."/>
            <person name="Tourlousse D.M."/>
            <person name="Sekiguchi Y."/>
        </authorList>
    </citation>
    <scope>NUCLEOTIDE SEQUENCE [LARGE SCALE GENOMIC DNA]</scope>
    <source>
        <strain evidence="7">JL</strain>
    </source>
</reference>
<evidence type="ECO:0000313" key="7">
    <source>
        <dbReference type="EMBL" id="GAQ25928.1"/>
    </source>
</evidence>
<evidence type="ECO:0000256" key="3">
    <source>
        <dbReference type="ARBA" id="ARBA00023082"/>
    </source>
</evidence>
<dbReference type="GO" id="GO:0003677">
    <property type="term" value="F:DNA binding"/>
    <property type="evidence" value="ECO:0007669"/>
    <property type="project" value="InterPro"/>
</dbReference>
<accession>A0A0U9I5M8</accession>
<dbReference type="OrthoDB" id="9784984at2"/>
<dbReference type="GO" id="GO:0016987">
    <property type="term" value="F:sigma factor activity"/>
    <property type="evidence" value="ECO:0007669"/>
    <property type="project" value="UniProtKB-KW"/>
</dbReference>
<evidence type="ECO:0000256" key="1">
    <source>
        <dbReference type="ARBA" id="ARBA00010641"/>
    </source>
</evidence>
<dbReference type="CDD" id="cd06171">
    <property type="entry name" value="Sigma70_r4"/>
    <property type="match status" value="1"/>
</dbReference>
<dbReference type="InterPro" id="IPR013324">
    <property type="entry name" value="RNA_pol_sigma_r3/r4-like"/>
</dbReference>
<dbReference type="AlphaFoldDB" id="A0A0U9I5M8"/>
<evidence type="ECO:0000256" key="4">
    <source>
        <dbReference type="ARBA" id="ARBA00023163"/>
    </source>
</evidence>
<keyword evidence="4" id="KW-0804">Transcription</keyword>
<keyword evidence="8" id="KW-1185">Reference proteome</keyword>
<dbReference type="PANTHER" id="PTHR43133:SF51">
    <property type="entry name" value="RNA POLYMERASE SIGMA FACTOR"/>
    <property type="match status" value="1"/>
</dbReference>
<dbReference type="RefSeq" id="WP_059033582.1">
    <property type="nucleotide sequence ID" value="NZ_BSDW01000001.1"/>
</dbReference>
<dbReference type="SUPFAM" id="SSF88659">
    <property type="entry name" value="Sigma3 and sigma4 domains of RNA polymerase sigma factors"/>
    <property type="match status" value="1"/>
</dbReference>
<dbReference type="Pfam" id="PF04542">
    <property type="entry name" value="Sigma70_r2"/>
    <property type="match status" value="1"/>
</dbReference>
<name>A0A0U9I5M8_9FIRM</name>
<keyword evidence="2" id="KW-0805">Transcription regulation</keyword>
<dbReference type="InterPro" id="IPR013325">
    <property type="entry name" value="RNA_pol_sigma_r2"/>
</dbReference>
<organism evidence="7">
    <name type="scientific">Tepidanaerobacter syntrophicus</name>
    <dbReference type="NCBI Taxonomy" id="224999"/>
    <lineage>
        <taxon>Bacteria</taxon>
        <taxon>Bacillati</taxon>
        <taxon>Bacillota</taxon>
        <taxon>Clostridia</taxon>
        <taxon>Thermosediminibacterales</taxon>
        <taxon>Tepidanaerobacteraceae</taxon>
        <taxon>Tepidanaerobacter</taxon>
    </lineage>
</organism>
<sequence length="204" mass="23649">MNIEGELIYRAKRGDMSAFEDLISGYEKKVYNTVYRFFNNAEDAMDVSQEIFIKIFTSLDKFRGESSFSTWLYRVAVNTCIDFSRKHREVTLPIHEESEIHNHLNLGTPTQLPEEFIENKEIRQAIADAINMLPEEQKICVILRDVQGFSYAEIGEILNCSLGTVKSRLYRGRRNLRELLKDMGIFSQTPSDGELQRGEQHGRM</sequence>
<comment type="similarity">
    <text evidence="1">Belongs to the sigma-70 factor family. ECF subfamily.</text>
</comment>
<proteinExistence type="inferred from homology"/>
<dbReference type="STRING" id="224999.GCA_001485475_01965"/>
<dbReference type="Pfam" id="PF08281">
    <property type="entry name" value="Sigma70_r4_2"/>
    <property type="match status" value="1"/>
</dbReference>
<protein>
    <submittedName>
        <fullName evidence="7">RNA polymerase sigma-70 factor, ECF subfamily</fullName>
    </submittedName>
</protein>
<feature type="domain" description="RNA polymerase sigma-70 region 2" evidence="5">
    <location>
        <begin position="22"/>
        <end position="88"/>
    </location>
</feature>
<evidence type="ECO:0000259" key="6">
    <source>
        <dbReference type="Pfam" id="PF08281"/>
    </source>
</evidence>
<dbReference type="InterPro" id="IPR036388">
    <property type="entry name" value="WH-like_DNA-bd_sf"/>
</dbReference>
<evidence type="ECO:0000259" key="5">
    <source>
        <dbReference type="Pfam" id="PF04542"/>
    </source>
</evidence>
<dbReference type="GO" id="GO:0006352">
    <property type="term" value="P:DNA-templated transcription initiation"/>
    <property type="evidence" value="ECO:0007669"/>
    <property type="project" value="InterPro"/>
</dbReference>
<dbReference type="NCBIfam" id="TIGR02937">
    <property type="entry name" value="sigma70-ECF"/>
    <property type="match status" value="1"/>
</dbReference>
<dbReference type="InterPro" id="IPR007627">
    <property type="entry name" value="RNA_pol_sigma70_r2"/>
</dbReference>
<evidence type="ECO:0000313" key="8">
    <source>
        <dbReference type="Proteomes" id="UP000062160"/>
    </source>
</evidence>
<dbReference type="EMBL" id="DF977003">
    <property type="protein sequence ID" value="GAQ25928.1"/>
    <property type="molecule type" value="Genomic_DNA"/>
</dbReference>
<dbReference type="Gene3D" id="1.10.10.10">
    <property type="entry name" value="Winged helix-like DNA-binding domain superfamily/Winged helix DNA-binding domain"/>
    <property type="match status" value="1"/>
</dbReference>
<keyword evidence="3" id="KW-0731">Sigma factor</keyword>
<gene>
    <name evidence="7" type="ORF">TSYNT_9179</name>
</gene>
<dbReference type="PANTHER" id="PTHR43133">
    <property type="entry name" value="RNA POLYMERASE ECF-TYPE SIGMA FACTO"/>
    <property type="match status" value="1"/>
</dbReference>
<dbReference type="Gene3D" id="1.10.1740.10">
    <property type="match status" value="1"/>
</dbReference>
<evidence type="ECO:0000256" key="2">
    <source>
        <dbReference type="ARBA" id="ARBA00023015"/>
    </source>
</evidence>
<dbReference type="InterPro" id="IPR039425">
    <property type="entry name" value="RNA_pol_sigma-70-like"/>
</dbReference>
<dbReference type="Proteomes" id="UP000062160">
    <property type="component" value="Unassembled WGS sequence"/>
</dbReference>
<dbReference type="InterPro" id="IPR013249">
    <property type="entry name" value="RNA_pol_sigma70_r4_t2"/>
</dbReference>
<feature type="domain" description="RNA polymerase sigma factor 70 region 4 type 2" evidence="6">
    <location>
        <begin position="123"/>
        <end position="176"/>
    </location>
</feature>
<dbReference type="SUPFAM" id="SSF88946">
    <property type="entry name" value="Sigma2 domain of RNA polymerase sigma factors"/>
    <property type="match status" value="1"/>
</dbReference>
<dbReference type="InterPro" id="IPR014284">
    <property type="entry name" value="RNA_pol_sigma-70_dom"/>
</dbReference>